<dbReference type="EMBL" id="CAUEEQ010014815">
    <property type="protein sequence ID" value="CAJ0938680.1"/>
    <property type="molecule type" value="Genomic_DNA"/>
</dbReference>
<gene>
    <name evidence="2" type="ORF">RIMI_LOCUS7725328</name>
</gene>
<accession>A0ABN9LGR9</accession>
<dbReference type="Proteomes" id="UP001176940">
    <property type="component" value="Unassembled WGS sequence"/>
</dbReference>
<reference evidence="2" key="1">
    <citation type="submission" date="2023-07" db="EMBL/GenBank/DDBJ databases">
        <authorList>
            <person name="Stuckert A."/>
        </authorList>
    </citation>
    <scope>NUCLEOTIDE SEQUENCE</scope>
</reference>
<comment type="caution">
    <text evidence="2">The sequence shown here is derived from an EMBL/GenBank/DDBJ whole genome shotgun (WGS) entry which is preliminary data.</text>
</comment>
<protein>
    <submittedName>
        <fullName evidence="2">Uncharacterized protein</fullName>
    </submittedName>
</protein>
<feature type="region of interest" description="Disordered" evidence="1">
    <location>
        <begin position="195"/>
        <end position="244"/>
    </location>
</feature>
<evidence type="ECO:0000256" key="1">
    <source>
        <dbReference type="SAM" id="MobiDB-lite"/>
    </source>
</evidence>
<organism evidence="2 3">
    <name type="scientific">Ranitomeya imitator</name>
    <name type="common">mimic poison frog</name>
    <dbReference type="NCBI Taxonomy" id="111125"/>
    <lineage>
        <taxon>Eukaryota</taxon>
        <taxon>Metazoa</taxon>
        <taxon>Chordata</taxon>
        <taxon>Craniata</taxon>
        <taxon>Vertebrata</taxon>
        <taxon>Euteleostomi</taxon>
        <taxon>Amphibia</taxon>
        <taxon>Batrachia</taxon>
        <taxon>Anura</taxon>
        <taxon>Neobatrachia</taxon>
        <taxon>Hyloidea</taxon>
        <taxon>Dendrobatidae</taxon>
        <taxon>Dendrobatinae</taxon>
        <taxon>Ranitomeya</taxon>
    </lineage>
</organism>
<evidence type="ECO:0000313" key="2">
    <source>
        <dbReference type="EMBL" id="CAJ0938680.1"/>
    </source>
</evidence>
<proteinExistence type="predicted"/>
<sequence>MVHASSLYGPCVITVRSVRHHCTVGASSVYGRCVISVRSVLHQRTVRVSSAYGPCVISVRSMRHQCMVHVSSVYIYGPCVITVRSVRHHCTVGASSVYGLCVMRVRSVRHQHTVRVSSVYGPCVISLRSVRHHCTVRASSLYGRCVISVRSVRHQSTLPASRSSVSSWRLSALTDQAEGAAHTICVIAPSDLQRRREDRAAPGRQSGARRVERGQSRAGFRETRLSQKSSRVESADYREKSGIDRNTKPNATCLFVFAGSSETQRVYRRAVSSA</sequence>
<name>A0ABN9LGR9_9NEOB</name>
<feature type="non-terminal residue" evidence="2">
    <location>
        <position position="274"/>
    </location>
</feature>
<evidence type="ECO:0000313" key="3">
    <source>
        <dbReference type="Proteomes" id="UP001176940"/>
    </source>
</evidence>
<feature type="compositionally biased region" description="Basic and acidic residues" evidence="1">
    <location>
        <begin position="209"/>
        <end position="244"/>
    </location>
</feature>
<keyword evidence="3" id="KW-1185">Reference proteome</keyword>